<protein>
    <submittedName>
        <fullName evidence="2">Uncharacterized protein</fullName>
    </submittedName>
</protein>
<dbReference type="AlphaFoldDB" id="A0A453J690"/>
<organism evidence="2 3">
    <name type="scientific">Aegilops tauschii subsp. strangulata</name>
    <name type="common">Goatgrass</name>
    <dbReference type="NCBI Taxonomy" id="200361"/>
    <lineage>
        <taxon>Eukaryota</taxon>
        <taxon>Viridiplantae</taxon>
        <taxon>Streptophyta</taxon>
        <taxon>Embryophyta</taxon>
        <taxon>Tracheophyta</taxon>
        <taxon>Spermatophyta</taxon>
        <taxon>Magnoliopsida</taxon>
        <taxon>Liliopsida</taxon>
        <taxon>Poales</taxon>
        <taxon>Poaceae</taxon>
        <taxon>BOP clade</taxon>
        <taxon>Pooideae</taxon>
        <taxon>Triticodae</taxon>
        <taxon>Triticeae</taxon>
        <taxon>Triticinae</taxon>
        <taxon>Aegilops</taxon>
    </lineage>
</organism>
<reference evidence="2" key="4">
    <citation type="submission" date="2019-03" db="UniProtKB">
        <authorList>
            <consortium name="EnsemblPlants"/>
        </authorList>
    </citation>
    <scope>IDENTIFICATION</scope>
</reference>
<proteinExistence type="predicted"/>
<feature type="chain" id="PRO_5019334453" evidence="1">
    <location>
        <begin position="24"/>
        <end position="70"/>
    </location>
</feature>
<reference evidence="2" key="5">
    <citation type="journal article" date="2021" name="G3 (Bethesda)">
        <title>Aegilops tauschii genome assembly Aet v5.0 features greater sequence contiguity and improved annotation.</title>
        <authorList>
            <person name="Wang L."/>
            <person name="Zhu T."/>
            <person name="Rodriguez J.C."/>
            <person name="Deal K.R."/>
            <person name="Dubcovsky J."/>
            <person name="McGuire P.E."/>
            <person name="Lux T."/>
            <person name="Spannagl M."/>
            <person name="Mayer K.F.X."/>
            <person name="Baldrich P."/>
            <person name="Meyers B.C."/>
            <person name="Huo N."/>
            <person name="Gu Y.Q."/>
            <person name="Zhou H."/>
            <person name="Devos K.M."/>
            <person name="Bennetzen J.L."/>
            <person name="Unver T."/>
            <person name="Budak H."/>
            <person name="Gulick P.J."/>
            <person name="Galiba G."/>
            <person name="Kalapos B."/>
            <person name="Nelson D.R."/>
            <person name="Li P."/>
            <person name="You F.M."/>
            <person name="Luo M.C."/>
            <person name="Dvorak J."/>
        </authorList>
    </citation>
    <scope>NUCLEOTIDE SEQUENCE [LARGE SCALE GENOMIC DNA]</scope>
    <source>
        <strain evidence="2">cv. AL8/78</strain>
    </source>
</reference>
<keyword evidence="3" id="KW-1185">Reference proteome</keyword>
<name>A0A453J690_AEGTS</name>
<dbReference type="Proteomes" id="UP000015105">
    <property type="component" value="Chromosome 4D"/>
</dbReference>
<dbReference type="EnsemblPlants" id="AET4Gv20811700.1">
    <property type="protein sequence ID" value="AET4Gv20811700.1"/>
    <property type="gene ID" value="AET4Gv20811700"/>
</dbReference>
<feature type="signal peptide" evidence="1">
    <location>
        <begin position="1"/>
        <end position="23"/>
    </location>
</feature>
<evidence type="ECO:0000256" key="1">
    <source>
        <dbReference type="SAM" id="SignalP"/>
    </source>
</evidence>
<dbReference type="Gramene" id="AET4Gv20811700.1">
    <property type="protein sequence ID" value="AET4Gv20811700.1"/>
    <property type="gene ID" value="AET4Gv20811700"/>
</dbReference>
<accession>A0A453J690</accession>
<sequence>MGMAHVALAAVLAMAAAAATASASPALGIQPLSKIAIHKATVHLDLHRSSAYVRATPALLGNQVYAKLID</sequence>
<reference evidence="3" key="1">
    <citation type="journal article" date="2014" name="Science">
        <title>Ancient hybridizations among the ancestral genomes of bread wheat.</title>
        <authorList>
            <consortium name="International Wheat Genome Sequencing Consortium,"/>
            <person name="Marcussen T."/>
            <person name="Sandve S.R."/>
            <person name="Heier L."/>
            <person name="Spannagl M."/>
            <person name="Pfeifer M."/>
            <person name="Jakobsen K.S."/>
            <person name="Wulff B.B."/>
            <person name="Steuernagel B."/>
            <person name="Mayer K.F."/>
            <person name="Olsen O.A."/>
        </authorList>
    </citation>
    <scope>NUCLEOTIDE SEQUENCE [LARGE SCALE GENOMIC DNA]</scope>
    <source>
        <strain evidence="3">cv. AL8/78</strain>
    </source>
</reference>
<reference evidence="2" key="3">
    <citation type="journal article" date="2017" name="Nature">
        <title>Genome sequence of the progenitor of the wheat D genome Aegilops tauschii.</title>
        <authorList>
            <person name="Luo M.C."/>
            <person name="Gu Y.Q."/>
            <person name="Puiu D."/>
            <person name="Wang H."/>
            <person name="Twardziok S.O."/>
            <person name="Deal K.R."/>
            <person name="Huo N."/>
            <person name="Zhu T."/>
            <person name="Wang L."/>
            <person name="Wang Y."/>
            <person name="McGuire P.E."/>
            <person name="Liu S."/>
            <person name="Long H."/>
            <person name="Ramasamy R.K."/>
            <person name="Rodriguez J.C."/>
            <person name="Van S.L."/>
            <person name="Yuan L."/>
            <person name="Wang Z."/>
            <person name="Xia Z."/>
            <person name="Xiao L."/>
            <person name="Anderson O.D."/>
            <person name="Ouyang S."/>
            <person name="Liang Y."/>
            <person name="Zimin A.V."/>
            <person name="Pertea G."/>
            <person name="Qi P."/>
            <person name="Bennetzen J.L."/>
            <person name="Dai X."/>
            <person name="Dawson M.W."/>
            <person name="Muller H.G."/>
            <person name="Kugler K."/>
            <person name="Rivarola-Duarte L."/>
            <person name="Spannagl M."/>
            <person name="Mayer K.F.X."/>
            <person name="Lu F.H."/>
            <person name="Bevan M.W."/>
            <person name="Leroy P."/>
            <person name="Li P."/>
            <person name="You F.M."/>
            <person name="Sun Q."/>
            <person name="Liu Z."/>
            <person name="Lyons E."/>
            <person name="Wicker T."/>
            <person name="Salzberg S.L."/>
            <person name="Devos K.M."/>
            <person name="Dvorak J."/>
        </authorList>
    </citation>
    <scope>NUCLEOTIDE SEQUENCE [LARGE SCALE GENOMIC DNA]</scope>
    <source>
        <strain evidence="2">cv. AL8/78</strain>
    </source>
</reference>
<evidence type="ECO:0000313" key="3">
    <source>
        <dbReference type="Proteomes" id="UP000015105"/>
    </source>
</evidence>
<evidence type="ECO:0000313" key="2">
    <source>
        <dbReference type="EnsemblPlants" id="AET4Gv20811700.1"/>
    </source>
</evidence>
<keyword evidence="1" id="KW-0732">Signal</keyword>
<reference evidence="3" key="2">
    <citation type="journal article" date="2017" name="Nat. Plants">
        <title>The Aegilops tauschii genome reveals multiple impacts of transposons.</title>
        <authorList>
            <person name="Zhao G."/>
            <person name="Zou C."/>
            <person name="Li K."/>
            <person name="Wang K."/>
            <person name="Li T."/>
            <person name="Gao L."/>
            <person name="Zhang X."/>
            <person name="Wang H."/>
            <person name="Yang Z."/>
            <person name="Liu X."/>
            <person name="Jiang W."/>
            <person name="Mao L."/>
            <person name="Kong X."/>
            <person name="Jiao Y."/>
            <person name="Jia J."/>
        </authorList>
    </citation>
    <scope>NUCLEOTIDE SEQUENCE [LARGE SCALE GENOMIC DNA]</scope>
    <source>
        <strain evidence="3">cv. AL8/78</strain>
    </source>
</reference>